<evidence type="ECO:0000256" key="1">
    <source>
        <dbReference type="ARBA" id="ARBA00023163"/>
    </source>
</evidence>
<reference evidence="2" key="1">
    <citation type="journal article" date="2023" name="Science">
        <title>Genome structures resolve the early diversification of teleost fishes.</title>
        <authorList>
            <person name="Parey E."/>
            <person name="Louis A."/>
            <person name="Montfort J."/>
            <person name="Bouchez O."/>
            <person name="Roques C."/>
            <person name="Iampietro C."/>
            <person name="Lluch J."/>
            <person name="Castinel A."/>
            <person name="Donnadieu C."/>
            <person name="Desvignes T."/>
            <person name="Floi Bucao C."/>
            <person name="Jouanno E."/>
            <person name="Wen M."/>
            <person name="Mejri S."/>
            <person name="Dirks R."/>
            <person name="Jansen H."/>
            <person name="Henkel C."/>
            <person name="Chen W.J."/>
            <person name="Zahm M."/>
            <person name="Cabau C."/>
            <person name="Klopp C."/>
            <person name="Thompson A.W."/>
            <person name="Robinson-Rechavi M."/>
            <person name="Braasch I."/>
            <person name="Lecointre G."/>
            <person name="Bobe J."/>
            <person name="Postlethwait J.H."/>
            <person name="Berthelot C."/>
            <person name="Roest Crollius H."/>
            <person name="Guiguen Y."/>
        </authorList>
    </citation>
    <scope>NUCLEOTIDE SEQUENCE</scope>
    <source>
        <strain evidence="2">NC1722</strain>
    </source>
</reference>
<gene>
    <name evidence="2" type="ORF">AAFF_G00353580</name>
</gene>
<evidence type="ECO:0000313" key="3">
    <source>
        <dbReference type="Proteomes" id="UP001221898"/>
    </source>
</evidence>
<keyword evidence="3" id="KW-1185">Reference proteome</keyword>
<comment type="caution">
    <text evidence="2">The sequence shown here is derived from an EMBL/GenBank/DDBJ whole genome shotgun (WGS) entry which is preliminary data.</text>
</comment>
<dbReference type="GO" id="GO:0003700">
    <property type="term" value="F:DNA-binding transcription factor activity"/>
    <property type="evidence" value="ECO:0007669"/>
    <property type="project" value="InterPro"/>
</dbReference>
<protein>
    <submittedName>
        <fullName evidence="2">Uncharacterized protein</fullName>
    </submittedName>
</protein>
<dbReference type="Proteomes" id="UP001221898">
    <property type="component" value="Unassembled WGS sequence"/>
</dbReference>
<evidence type="ECO:0000313" key="2">
    <source>
        <dbReference type="EMBL" id="KAJ8366478.1"/>
    </source>
</evidence>
<dbReference type="GO" id="GO:0005634">
    <property type="term" value="C:nucleus"/>
    <property type="evidence" value="ECO:0007669"/>
    <property type="project" value="InterPro"/>
</dbReference>
<keyword evidence="1" id="KW-0804">Transcription</keyword>
<accession>A0AAD7R598</accession>
<dbReference type="InterPro" id="IPR000972">
    <property type="entry name" value="TF_octamer"/>
</dbReference>
<dbReference type="AlphaFoldDB" id="A0AAD7R598"/>
<dbReference type="PRINTS" id="PR00029">
    <property type="entry name" value="OCTAMER"/>
</dbReference>
<organism evidence="2 3">
    <name type="scientific">Aldrovandia affinis</name>
    <dbReference type="NCBI Taxonomy" id="143900"/>
    <lineage>
        <taxon>Eukaryota</taxon>
        <taxon>Metazoa</taxon>
        <taxon>Chordata</taxon>
        <taxon>Craniata</taxon>
        <taxon>Vertebrata</taxon>
        <taxon>Euteleostomi</taxon>
        <taxon>Actinopterygii</taxon>
        <taxon>Neopterygii</taxon>
        <taxon>Teleostei</taxon>
        <taxon>Notacanthiformes</taxon>
        <taxon>Halosauridae</taxon>
        <taxon>Aldrovandia</taxon>
    </lineage>
</organism>
<sequence length="140" mass="15258">MRKLLTLTPAQQQLLIHQAQAQLLAAAVQHSANQQNNTTGATISASAATPITQVPLSQPIQITPDLQQLQQQNLNLQQFVLVQPGHPITTQLQPAHFIISQTPQGQQSLLQAQSLLTQLPQSQTNLLQTQPSITLTTQVR</sequence>
<name>A0AAD7R598_9TELE</name>
<proteinExistence type="predicted"/>
<dbReference type="EMBL" id="JAINUG010000586">
    <property type="protein sequence ID" value="KAJ8366478.1"/>
    <property type="molecule type" value="Genomic_DNA"/>
</dbReference>